<dbReference type="GO" id="GO:0020037">
    <property type="term" value="F:heme binding"/>
    <property type="evidence" value="ECO:0007669"/>
    <property type="project" value="InterPro"/>
</dbReference>
<evidence type="ECO:0000256" key="2">
    <source>
        <dbReference type="ARBA" id="ARBA00010617"/>
    </source>
</evidence>
<keyword evidence="9" id="KW-1185">Reference proteome</keyword>
<evidence type="ECO:0000313" key="8">
    <source>
        <dbReference type="EMBL" id="KAE8671359.1"/>
    </source>
</evidence>
<dbReference type="AlphaFoldDB" id="A0A6A2YAG2"/>
<evidence type="ECO:0000256" key="7">
    <source>
        <dbReference type="ARBA" id="ARBA00023033"/>
    </source>
</evidence>
<dbReference type="EMBL" id="VEPZ02001475">
    <property type="protein sequence ID" value="KAE8671359.1"/>
    <property type="molecule type" value="Genomic_DNA"/>
</dbReference>
<name>A0A6A2YAG2_HIBSY</name>
<comment type="caution">
    <text evidence="8">The sequence shown here is derived from an EMBL/GenBank/DDBJ whole genome shotgun (WGS) entry which is preliminary data.</text>
</comment>
<dbReference type="Proteomes" id="UP000436088">
    <property type="component" value="Unassembled WGS sequence"/>
</dbReference>
<evidence type="ECO:0000256" key="4">
    <source>
        <dbReference type="ARBA" id="ARBA00022723"/>
    </source>
</evidence>
<protein>
    <submittedName>
        <fullName evidence="8">Cytochrome P450</fullName>
    </submittedName>
</protein>
<dbReference type="GO" id="GO:0005506">
    <property type="term" value="F:iron ion binding"/>
    <property type="evidence" value="ECO:0007669"/>
    <property type="project" value="InterPro"/>
</dbReference>
<dbReference type="GO" id="GO:0016705">
    <property type="term" value="F:oxidoreductase activity, acting on paired donors, with incorporation or reduction of molecular oxygen"/>
    <property type="evidence" value="ECO:0007669"/>
    <property type="project" value="InterPro"/>
</dbReference>
<accession>A0A6A2YAG2</accession>
<keyword evidence="6" id="KW-0408">Iron</keyword>
<reference evidence="8" key="1">
    <citation type="submission" date="2019-09" db="EMBL/GenBank/DDBJ databases">
        <title>Draft genome information of white flower Hibiscus syriacus.</title>
        <authorList>
            <person name="Kim Y.-M."/>
        </authorList>
    </citation>
    <scope>NUCLEOTIDE SEQUENCE [LARGE SCALE GENOMIC DNA]</scope>
    <source>
        <strain evidence="8">YM2019G1</strain>
    </source>
</reference>
<evidence type="ECO:0000256" key="1">
    <source>
        <dbReference type="ARBA" id="ARBA00001971"/>
    </source>
</evidence>
<keyword evidence="3" id="KW-0349">Heme</keyword>
<dbReference type="SUPFAM" id="SSF48264">
    <property type="entry name" value="Cytochrome P450"/>
    <property type="match status" value="1"/>
</dbReference>
<evidence type="ECO:0000256" key="5">
    <source>
        <dbReference type="ARBA" id="ARBA00023002"/>
    </source>
</evidence>
<dbReference type="InterPro" id="IPR036396">
    <property type="entry name" value="Cyt_P450_sf"/>
</dbReference>
<dbReference type="Gene3D" id="1.10.630.10">
    <property type="entry name" value="Cytochrome P450"/>
    <property type="match status" value="1"/>
</dbReference>
<evidence type="ECO:0000313" key="9">
    <source>
        <dbReference type="Proteomes" id="UP000436088"/>
    </source>
</evidence>
<gene>
    <name evidence="8" type="ORF">F3Y22_tig00111976pilonHSYRG00004</name>
</gene>
<dbReference type="GO" id="GO:0004497">
    <property type="term" value="F:monooxygenase activity"/>
    <property type="evidence" value="ECO:0007669"/>
    <property type="project" value="UniProtKB-KW"/>
</dbReference>
<keyword evidence="5" id="KW-0560">Oxidoreductase</keyword>
<keyword evidence="7" id="KW-0503">Monooxygenase</keyword>
<evidence type="ECO:0000256" key="3">
    <source>
        <dbReference type="ARBA" id="ARBA00022617"/>
    </source>
</evidence>
<comment type="similarity">
    <text evidence="2">Belongs to the cytochrome P450 family.</text>
</comment>
<sequence length="357" mass="39647">MLIQLPTLLFIDIFPFFILKIITKFSKSRKSTPPSFFPKSYPIIGSLSAIKSHGEIGCHGLGKSSRVVPLELSPSTFYLVTVTSSRRTPLMSSTCSRVTSPTTRKALSLTAFSSIFSATESSTSTVSPGSFRDKFQATSSTPSLFTVIDLQELLQRLAFDNVRKIAFGFDPACLSPSLPSAVIAEFAEAFEDASNISSRSCNTLRNVRSIRNHDTATATDAATAILYYVSKDLEVEKETTSLNPLVPVDGKRAVDDDVLPDQTVVKKGAAVTYHPYVMERMEMIWGSDWAEFKQERWLPRDDQGKWSFMKRVMAGVLRQFKMVPAVEDGFQPSFIVFLTSKMKGGFPVRIKDRVDLD</sequence>
<keyword evidence="4" id="KW-0479">Metal-binding</keyword>
<dbReference type="PANTHER" id="PTHR24296">
    <property type="entry name" value="CYTOCHROME P450"/>
    <property type="match status" value="1"/>
</dbReference>
<organism evidence="8 9">
    <name type="scientific">Hibiscus syriacus</name>
    <name type="common">Rose of Sharon</name>
    <dbReference type="NCBI Taxonomy" id="106335"/>
    <lineage>
        <taxon>Eukaryota</taxon>
        <taxon>Viridiplantae</taxon>
        <taxon>Streptophyta</taxon>
        <taxon>Embryophyta</taxon>
        <taxon>Tracheophyta</taxon>
        <taxon>Spermatophyta</taxon>
        <taxon>Magnoliopsida</taxon>
        <taxon>eudicotyledons</taxon>
        <taxon>Gunneridae</taxon>
        <taxon>Pentapetalae</taxon>
        <taxon>rosids</taxon>
        <taxon>malvids</taxon>
        <taxon>Malvales</taxon>
        <taxon>Malvaceae</taxon>
        <taxon>Malvoideae</taxon>
        <taxon>Hibiscus</taxon>
    </lineage>
</organism>
<evidence type="ECO:0000256" key="6">
    <source>
        <dbReference type="ARBA" id="ARBA00023004"/>
    </source>
</evidence>
<comment type="cofactor">
    <cofactor evidence="1">
        <name>heme</name>
        <dbReference type="ChEBI" id="CHEBI:30413"/>
    </cofactor>
</comment>
<proteinExistence type="inferred from homology"/>